<keyword evidence="8" id="KW-1185">Reference proteome</keyword>
<dbReference type="NCBIfam" id="TIGR01923">
    <property type="entry name" value="menE"/>
    <property type="match status" value="1"/>
</dbReference>
<evidence type="ECO:0000256" key="5">
    <source>
        <dbReference type="ARBA" id="ARBA00022840"/>
    </source>
</evidence>
<comment type="similarity">
    <text evidence="1">Belongs to the ATP-dependent AMP-binding enzyme family.</text>
</comment>
<organism evidence="7 8">
    <name type="scientific">Vibrio variabilis</name>
    <dbReference type="NCBI Taxonomy" id="990271"/>
    <lineage>
        <taxon>Bacteria</taxon>
        <taxon>Pseudomonadati</taxon>
        <taxon>Pseudomonadota</taxon>
        <taxon>Gammaproteobacteria</taxon>
        <taxon>Vibrionales</taxon>
        <taxon>Vibrionaceae</taxon>
        <taxon>Vibrio</taxon>
    </lineage>
</organism>
<evidence type="ECO:0000259" key="6">
    <source>
        <dbReference type="Pfam" id="PF00501"/>
    </source>
</evidence>
<reference evidence="7 8" key="1">
    <citation type="submission" date="2014-10" db="EMBL/GenBank/DDBJ databases">
        <title>Genome sequencing of Vibrio variabilis T01.</title>
        <authorList>
            <person name="Chan K.-G."/>
            <person name="Mohamad N.I."/>
        </authorList>
    </citation>
    <scope>NUCLEOTIDE SEQUENCE [LARGE SCALE GENOMIC DNA]</scope>
    <source>
        <strain evidence="7 8">T01</strain>
    </source>
</reference>
<evidence type="ECO:0000313" key="7">
    <source>
        <dbReference type="EMBL" id="KHA61319.1"/>
    </source>
</evidence>
<sequence length="455" mass="49752">MQPVLSPLNQWVQSSPSLLALDTPKKRYTWAELEHEALMVAASLSQQGVQSGDVVTCVGKNSPESVILLLATLEIGAVCAFTMPQTESELETKLSTLYASHQQRWIWSPEVSAERTLECAPSSAEQISRAYSSDAIATIVFTSGTTGIPKAVAHTSRQHLASAQGLLARFRFQQGDTWLLSLPLYHVSGLAIIYRWLQSGATLKVGSGDLHSDILTVTHASLVAIQLKRLLEADIELTLTHVLLGGSHVPLALSSQAAKRGIDTWLGYGMTEAASTVTAKQIDEHYSAGSLLPNRKVKLEDGRIYVGGDTLALGYYRQGAVTPIAEHGWFDTKDLGTWVGGELKIIGRADNLFISGGENIHCEEIEAILNAFAGVQQAIVIPVADEEFGFRPVAILDAKKLPDLNQIETYLKPRLTKFKWPIAYHLLPESLLGNGIKLSRKAVKDWFKEHQELIK</sequence>
<evidence type="ECO:0000313" key="8">
    <source>
        <dbReference type="Proteomes" id="UP000030520"/>
    </source>
</evidence>
<dbReference type="InterPro" id="IPR000873">
    <property type="entry name" value="AMP-dep_synth/lig_dom"/>
</dbReference>
<dbReference type="CDD" id="cd17630">
    <property type="entry name" value="OSB_MenE-like"/>
    <property type="match status" value="1"/>
</dbReference>
<dbReference type="GO" id="GO:0016874">
    <property type="term" value="F:ligase activity"/>
    <property type="evidence" value="ECO:0007669"/>
    <property type="project" value="UniProtKB-KW"/>
</dbReference>
<evidence type="ECO:0000256" key="1">
    <source>
        <dbReference type="ARBA" id="ARBA00006432"/>
    </source>
</evidence>
<evidence type="ECO:0000256" key="3">
    <source>
        <dbReference type="ARBA" id="ARBA00022598"/>
    </source>
</evidence>
<gene>
    <name evidence="7" type="ORF">NL53_06675</name>
</gene>
<dbReference type="InterPro" id="IPR010192">
    <property type="entry name" value="MenE"/>
</dbReference>
<keyword evidence="4" id="KW-0547">Nucleotide-binding</keyword>
<dbReference type="Gene3D" id="3.40.50.12780">
    <property type="entry name" value="N-terminal domain of ligase-like"/>
    <property type="match status" value="1"/>
</dbReference>
<comment type="caution">
    <text evidence="7">The sequence shown here is derived from an EMBL/GenBank/DDBJ whole genome shotgun (WGS) entry which is preliminary data.</text>
</comment>
<dbReference type="Gene3D" id="3.30.300.30">
    <property type="match status" value="1"/>
</dbReference>
<dbReference type="PROSITE" id="PS00455">
    <property type="entry name" value="AMP_BINDING"/>
    <property type="match status" value="1"/>
</dbReference>
<proteinExistence type="inferred from homology"/>
<dbReference type="Proteomes" id="UP000030520">
    <property type="component" value="Unassembled WGS sequence"/>
</dbReference>
<dbReference type="PANTHER" id="PTHR43201:SF5">
    <property type="entry name" value="MEDIUM-CHAIN ACYL-COA LIGASE ACSF2, MITOCHONDRIAL"/>
    <property type="match status" value="1"/>
</dbReference>
<dbReference type="InterPro" id="IPR020845">
    <property type="entry name" value="AMP-binding_CS"/>
</dbReference>
<keyword evidence="2" id="KW-0474">Menaquinone biosynthesis</keyword>
<evidence type="ECO:0000256" key="2">
    <source>
        <dbReference type="ARBA" id="ARBA00022428"/>
    </source>
</evidence>
<accession>A0ABR4YCV5</accession>
<keyword evidence="3 7" id="KW-0436">Ligase</keyword>
<name>A0ABR4YCV5_9VIBR</name>
<keyword evidence="5" id="KW-0067">ATP-binding</keyword>
<dbReference type="EMBL" id="JRWM01000006">
    <property type="protein sequence ID" value="KHA61319.1"/>
    <property type="molecule type" value="Genomic_DNA"/>
</dbReference>
<protein>
    <submittedName>
        <fullName evidence="7">O-succinylbenzoic acid--CoA ligase</fullName>
    </submittedName>
</protein>
<dbReference type="Pfam" id="PF00501">
    <property type="entry name" value="AMP-binding"/>
    <property type="match status" value="1"/>
</dbReference>
<dbReference type="SUPFAM" id="SSF56801">
    <property type="entry name" value="Acetyl-CoA synthetase-like"/>
    <property type="match status" value="1"/>
</dbReference>
<dbReference type="PANTHER" id="PTHR43201">
    <property type="entry name" value="ACYL-COA SYNTHETASE"/>
    <property type="match status" value="1"/>
</dbReference>
<dbReference type="NCBIfam" id="NF006539">
    <property type="entry name" value="PRK09029.1"/>
    <property type="match status" value="1"/>
</dbReference>
<dbReference type="InterPro" id="IPR042099">
    <property type="entry name" value="ANL_N_sf"/>
</dbReference>
<feature type="domain" description="AMP-dependent synthetase/ligase" evidence="6">
    <location>
        <begin position="10"/>
        <end position="316"/>
    </location>
</feature>
<dbReference type="RefSeq" id="WP_038213655.1">
    <property type="nucleotide sequence ID" value="NZ_JRWM01000006.1"/>
</dbReference>
<evidence type="ECO:0000256" key="4">
    <source>
        <dbReference type="ARBA" id="ARBA00022741"/>
    </source>
</evidence>
<dbReference type="InterPro" id="IPR045851">
    <property type="entry name" value="AMP-bd_C_sf"/>
</dbReference>